<dbReference type="AlphaFoldDB" id="A0A835BZ83"/>
<dbReference type="InterPro" id="IPR043138">
    <property type="entry name" value="GGT_lsub"/>
</dbReference>
<evidence type="ECO:0000313" key="13">
    <source>
        <dbReference type="EMBL" id="KAF8703323.1"/>
    </source>
</evidence>
<dbReference type="SUPFAM" id="SSF56235">
    <property type="entry name" value="N-terminal nucleophile aminohydrolases (Ntn hydrolases)"/>
    <property type="match status" value="1"/>
</dbReference>
<dbReference type="GO" id="GO:0005886">
    <property type="term" value="C:plasma membrane"/>
    <property type="evidence" value="ECO:0007669"/>
    <property type="project" value="TreeGrafter"/>
</dbReference>
<comment type="catalytic activity">
    <reaction evidence="2 11">
        <text>glutathione + H2O = L-cysteinylglycine + L-glutamate</text>
        <dbReference type="Rhea" id="RHEA:28807"/>
        <dbReference type="ChEBI" id="CHEBI:15377"/>
        <dbReference type="ChEBI" id="CHEBI:29985"/>
        <dbReference type="ChEBI" id="CHEBI:57925"/>
        <dbReference type="ChEBI" id="CHEBI:61694"/>
        <dbReference type="EC" id="3.4.19.13"/>
    </reaction>
</comment>
<evidence type="ECO:0000313" key="14">
    <source>
        <dbReference type="Proteomes" id="UP000636709"/>
    </source>
</evidence>
<feature type="binding site" evidence="10">
    <location>
        <begin position="486"/>
        <end position="488"/>
    </location>
    <ligand>
        <name>L-glutamate</name>
        <dbReference type="ChEBI" id="CHEBI:29985"/>
    </ligand>
</feature>
<dbReference type="InterPro" id="IPR029055">
    <property type="entry name" value="Ntn_hydrolases_N"/>
</dbReference>
<evidence type="ECO:0000256" key="8">
    <source>
        <dbReference type="ARBA" id="ARBA00047417"/>
    </source>
</evidence>
<dbReference type="FunFam" id="1.10.246.130:FF:000001">
    <property type="entry name" value="Gamma-glutamyltransferase 5 isoform 1"/>
    <property type="match status" value="1"/>
</dbReference>
<dbReference type="GO" id="GO:0036374">
    <property type="term" value="F:glutathione hydrolase activity"/>
    <property type="evidence" value="ECO:0007669"/>
    <property type="project" value="UniProtKB-UniRule"/>
</dbReference>
<evidence type="ECO:0000256" key="4">
    <source>
        <dbReference type="ARBA" id="ARBA00009381"/>
    </source>
</evidence>
<dbReference type="InterPro" id="IPR000101">
    <property type="entry name" value="GGT_peptidase"/>
</dbReference>
<evidence type="ECO:0000256" key="12">
    <source>
        <dbReference type="SAM" id="Phobius"/>
    </source>
</evidence>
<keyword evidence="7" id="KW-0325">Glycoprotein</keyword>
<comment type="catalytic activity">
    <reaction evidence="8 11">
        <text>an N-terminal (5-L-glutamyl)-[peptide] + an alpha-amino acid = 5-L-glutamyl amino acid + an N-terminal L-alpha-aminoacyl-[peptide]</text>
        <dbReference type="Rhea" id="RHEA:23904"/>
        <dbReference type="Rhea" id="RHEA-COMP:9780"/>
        <dbReference type="Rhea" id="RHEA-COMP:9795"/>
        <dbReference type="ChEBI" id="CHEBI:77644"/>
        <dbReference type="ChEBI" id="CHEBI:78597"/>
        <dbReference type="ChEBI" id="CHEBI:78599"/>
        <dbReference type="ChEBI" id="CHEBI:78608"/>
        <dbReference type="EC" id="2.3.2.2"/>
    </reaction>
</comment>
<dbReference type="EC" id="3.4.19.13" evidence="11"/>
<evidence type="ECO:0000256" key="3">
    <source>
        <dbReference type="ARBA" id="ARBA00005115"/>
    </source>
</evidence>
<protein>
    <recommendedName>
        <fullName evidence="11">Glutathione hydrolase</fullName>
        <ecNumber evidence="11">2.3.2.2</ecNumber>
        <ecNumber evidence="11">3.4.19.13</ecNumber>
    </recommendedName>
    <alternativeName>
        <fullName evidence="11">Gamma-glutamyltransferase</fullName>
    </alternativeName>
    <alternativeName>
        <fullName evidence="11">Gamma-glutamyltranspeptidase</fullName>
    </alternativeName>
</protein>
<comment type="function">
    <text evidence="11">Cleaves the gamma-glutamyl peptide bond of glutathione and glutathione conjugates.</text>
</comment>
<keyword evidence="12" id="KW-1133">Transmembrane helix</keyword>
<dbReference type="GO" id="GO:0006751">
    <property type="term" value="P:glutathione catabolic process"/>
    <property type="evidence" value="ECO:0007669"/>
    <property type="project" value="UniProtKB-UniRule"/>
</dbReference>
<keyword evidence="12" id="KW-0472">Membrane</keyword>
<keyword evidence="12" id="KW-0812">Transmembrane</keyword>
<dbReference type="EC" id="2.3.2.2" evidence="11"/>
<evidence type="ECO:0000256" key="11">
    <source>
        <dbReference type="RuleBase" id="RU368068"/>
    </source>
</evidence>
<dbReference type="PANTHER" id="PTHR11686:SF34">
    <property type="entry name" value="GLUTATHIONE HYDROLASE 1-RELATED"/>
    <property type="match status" value="1"/>
</dbReference>
<feature type="binding site" evidence="10">
    <location>
        <position position="510"/>
    </location>
    <ligand>
        <name>L-glutamate</name>
        <dbReference type="ChEBI" id="CHEBI:29985"/>
    </ligand>
</feature>
<gene>
    <name evidence="13" type="ORF">HU200_032120</name>
</gene>
<sequence>MWLWLLIASVPIKPNTHWRSETQAGLRGFPIRSLVFPRTPLSPAPWRVRNLFSVFPSHVTVCKTLSIRFLLINKLSVKPPRPAARRRLQWAWASPVVTAALLLFLLLLTAASAAAPPPPPAGAGRKEAVTSPHGAVAADDWRCSRVGRDALREGGTAVDAAVATALCLGVVSPASSGVGGGAFMLVRLADGTSVVYDSRETAPLAASKDMYGGNETLKARGALSIGVPGEIAGLYEAWKRHGKLPWKRLVLPAARLARAFRITPYLRMQMEATRDGILAHEAIRRLYAPGGELLAAGEVCRNPRLARMLRAVARHGPGVFYGGAVGERLVKDVREAGGILTMEDLKRYQVKVRRPLTENVMDLEVVTMPPPSAGGAGMLLVLNILAQYGLPSGFAGSLGIHRLIESLKHYVAVKMNLGDPDFVNDSEVVSDMMSPKFAAELKKTIYDNMTFDPKHYGGRWNILPDHGTSHLSIVDSERNAVSMTSTVNSYFGSLIVSPSTGILLNNEMDDFSMPANTTTISLPPAPANFVSPLKRPLSSMTPTVIVKDGKLLASFGASGGTYIPAATIEVFLNHFVKNMDPLASVMAPRVYHLLIPNVVQYENWTTVTGDHFELDAATRADLQRRGHVLKPLAGGSIAQLVVHNVEGRGDLTAVSDPRKGGVPAGY</sequence>
<evidence type="ECO:0000256" key="9">
    <source>
        <dbReference type="PIRSR" id="PIRSR600101-1"/>
    </source>
</evidence>
<evidence type="ECO:0000256" key="7">
    <source>
        <dbReference type="ARBA" id="ARBA00023180"/>
    </source>
</evidence>
<dbReference type="UniPathway" id="UPA00204"/>
<organism evidence="13 14">
    <name type="scientific">Digitaria exilis</name>
    <dbReference type="NCBI Taxonomy" id="1010633"/>
    <lineage>
        <taxon>Eukaryota</taxon>
        <taxon>Viridiplantae</taxon>
        <taxon>Streptophyta</taxon>
        <taxon>Embryophyta</taxon>
        <taxon>Tracheophyta</taxon>
        <taxon>Spermatophyta</taxon>
        <taxon>Magnoliopsida</taxon>
        <taxon>Liliopsida</taxon>
        <taxon>Poales</taxon>
        <taxon>Poaceae</taxon>
        <taxon>PACMAD clade</taxon>
        <taxon>Panicoideae</taxon>
        <taxon>Panicodae</taxon>
        <taxon>Paniceae</taxon>
        <taxon>Anthephorinae</taxon>
        <taxon>Digitaria</taxon>
    </lineage>
</organism>
<dbReference type="Gene3D" id="3.60.20.40">
    <property type="match status" value="1"/>
</dbReference>
<dbReference type="OrthoDB" id="2015213at2759"/>
<dbReference type="PRINTS" id="PR01210">
    <property type="entry name" value="GGTRANSPTASE"/>
</dbReference>
<keyword evidence="6 11" id="KW-0378">Hydrolase</keyword>
<dbReference type="Pfam" id="PF01019">
    <property type="entry name" value="G_glu_transpept"/>
    <property type="match status" value="1"/>
</dbReference>
<evidence type="ECO:0000256" key="6">
    <source>
        <dbReference type="ARBA" id="ARBA00022801"/>
    </source>
</evidence>
<evidence type="ECO:0000256" key="1">
    <source>
        <dbReference type="ARBA" id="ARBA00001049"/>
    </source>
</evidence>
<dbReference type="NCBIfam" id="TIGR00066">
    <property type="entry name" value="g_glut_trans"/>
    <property type="match status" value="1"/>
</dbReference>
<dbReference type="GO" id="GO:0103068">
    <property type="term" value="F:leukotriene C4 gamma-glutamyl transferase activity"/>
    <property type="evidence" value="ECO:0007669"/>
    <property type="project" value="UniProtKB-EC"/>
</dbReference>
<feature type="binding site" evidence="10">
    <location>
        <position position="560"/>
    </location>
    <ligand>
        <name>L-glutamate</name>
        <dbReference type="ChEBI" id="CHEBI:29985"/>
    </ligand>
</feature>
<keyword evidence="5 11" id="KW-0808">Transferase</keyword>
<keyword evidence="14" id="KW-1185">Reference proteome</keyword>
<dbReference type="GO" id="GO:0016756">
    <property type="term" value="F:glutathione gamma-glutamylcysteinyltransferase activity"/>
    <property type="evidence" value="ECO:0007669"/>
    <property type="project" value="UniProtKB-ARBA"/>
</dbReference>
<comment type="similarity">
    <text evidence="4">Belongs to the gamma-glutamyltransferase family.</text>
</comment>
<dbReference type="FunFam" id="3.60.20.40:FF:000004">
    <property type="entry name" value="Glutathione hydrolase 1"/>
    <property type="match status" value="1"/>
</dbReference>
<feature type="binding site" evidence="10">
    <location>
        <begin position="538"/>
        <end position="539"/>
    </location>
    <ligand>
        <name>L-glutamate</name>
        <dbReference type="ChEBI" id="CHEBI:29985"/>
    </ligand>
</feature>
<evidence type="ECO:0000256" key="2">
    <source>
        <dbReference type="ARBA" id="ARBA00001089"/>
    </source>
</evidence>
<feature type="transmembrane region" description="Helical" evidence="12">
    <location>
        <begin position="92"/>
        <end position="115"/>
    </location>
</feature>
<evidence type="ECO:0000256" key="10">
    <source>
        <dbReference type="PIRSR" id="PIRSR600101-2"/>
    </source>
</evidence>
<proteinExistence type="inferred from homology"/>
<name>A0A835BZ83_9POAL</name>
<feature type="binding site" evidence="10">
    <location>
        <position position="199"/>
    </location>
    <ligand>
        <name>L-glutamate</name>
        <dbReference type="ChEBI" id="CHEBI:29985"/>
    </ligand>
</feature>
<dbReference type="InterPro" id="IPR043137">
    <property type="entry name" value="GGT_ssub_C"/>
</dbReference>
<comment type="catalytic activity">
    <reaction evidence="1 11">
        <text>an S-substituted glutathione + H2O = an S-substituted L-cysteinylglycine + L-glutamate</text>
        <dbReference type="Rhea" id="RHEA:59468"/>
        <dbReference type="ChEBI" id="CHEBI:15377"/>
        <dbReference type="ChEBI" id="CHEBI:29985"/>
        <dbReference type="ChEBI" id="CHEBI:90779"/>
        <dbReference type="ChEBI" id="CHEBI:143103"/>
        <dbReference type="EC" id="3.4.19.13"/>
    </reaction>
</comment>
<dbReference type="PANTHER" id="PTHR11686">
    <property type="entry name" value="GAMMA GLUTAMYL TRANSPEPTIDASE"/>
    <property type="match status" value="1"/>
</dbReference>
<evidence type="ECO:0000256" key="5">
    <source>
        <dbReference type="ARBA" id="ARBA00022679"/>
    </source>
</evidence>
<comment type="pathway">
    <text evidence="3 11">Sulfur metabolism; glutathione metabolism.</text>
</comment>
<reference evidence="13" key="1">
    <citation type="submission" date="2020-07" db="EMBL/GenBank/DDBJ databases">
        <title>Genome sequence and genetic diversity analysis of an under-domesticated orphan crop, white fonio (Digitaria exilis).</title>
        <authorList>
            <person name="Bennetzen J.L."/>
            <person name="Chen S."/>
            <person name="Ma X."/>
            <person name="Wang X."/>
            <person name="Yssel A.E.J."/>
            <person name="Chaluvadi S.R."/>
            <person name="Johnson M."/>
            <person name="Gangashetty P."/>
            <person name="Hamidou F."/>
            <person name="Sanogo M.D."/>
            <person name="Zwaenepoel A."/>
            <person name="Wallace J."/>
            <person name="Van De Peer Y."/>
            <person name="Van Deynze A."/>
        </authorList>
    </citation>
    <scope>NUCLEOTIDE SEQUENCE</scope>
    <source>
        <tissue evidence="13">Leaves</tissue>
    </source>
</reference>
<accession>A0A835BZ83</accession>
<comment type="caution">
    <text evidence="13">The sequence shown here is derived from an EMBL/GenBank/DDBJ whole genome shotgun (WGS) entry which is preliminary data.</text>
</comment>
<dbReference type="Proteomes" id="UP000636709">
    <property type="component" value="Unassembled WGS sequence"/>
</dbReference>
<keyword evidence="11" id="KW-0012">Acyltransferase</keyword>
<dbReference type="EMBL" id="JACEFO010001778">
    <property type="protein sequence ID" value="KAF8703323.1"/>
    <property type="molecule type" value="Genomic_DNA"/>
</dbReference>
<dbReference type="Gene3D" id="1.10.246.130">
    <property type="match status" value="1"/>
</dbReference>
<feature type="active site" description="Nucleophile" evidence="9">
    <location>
        <position position="468"/>
    </location>
</feature>